<evidence type="ECO:0000313" key="1">
    <source>
        <dbReference type="EMBL" id="GAH53283.1"/>
    </source>
</evidence>
<comment type="caution">
    <text evidence="1">The sequence shown here is derived from an EMBL/GenBank/DDBJ whole genome shotgun (WGS) entry which is preliminary data.</text>
</comment>
<dbReference type="CDD" id="cd06223">
    <property type="entry name" value="PRTases_typeI"/>
    <property type="match status" value="1"/>
</dbReference>
<protein>
    <recommendedName>
        <fullName evidence="2">Phosphoribosyltransferase domain-containing protein</fullName>
    </recommendedName>
</protein>
<dbReference type="EMBL" id="BARU01018167">
    <property type="protein sequence ID" value="GAH53283.1"/>
    <property type="molecule type" value="Genomic_DNA"/>
</dbReference>
<reference evidence="1" key="1">
    <citation type="journal article" date="2014" name="Front. Microbiol.">
        <title>High frequency of phylogenetically diverse reductive dehalogenase-homologous genes in deep subseafloor sedimentary metagenomes.</title>
        <authorList>
            <person name="Kawai M."/>
            <person name="Futagami T."/>
            <person name="Toyoda A."/>
            <person name="Takaki Y."/>
            <person name="Nishi S."/>
            <person name="Hori S."/>
            <person name="Arai W."/>
            <person name="Tsubouchi T."/>
            <person name="Morono Y."/>
            <person name="Uchiyama I."/>
            <person name="Ito T."/>
            <person name="Fujiyama A."/>
            <person name="Inagaki F."/>
            <person name="Takami H."/>
        </authorList>
    </citation>
    <scope>NUCLEOTIDE SEQUENCE</scope>
    <source>
        <strain evidence="1">Expedition CK06-06</strain>
    </source>
</reference>
<dbReference type="InterPro" id="IPR029057">
    <property type="entry name" value="PRTase-like"/>
</dbReference>
<accession>X1I6S8</accession>
<sequence length="159" mass="18289">MSWETEKDNFYDFIIKNNVVGFFDEPIILKSGRKSYWYVNWRTIAEDVYLLDKVSNFLLLFVKHLNLEPNCFYGVLEGATKLGVITQYKWAFNDKNIQPGKYVLSMGRGKPKDHGELKDKFFLGIPKGKVILLEDTTTTGGSMLRAIDDLIKNKVNIIA</sequence>
<dbReference type="AlphaFoldDB" id="X1I6S8"/>
<evidence type="ECO:0008006" key="2">
    <source>
        <dbReference type="Google" id="ProtNLM"/>
    </source>
</evidence>
<dbReference type="SUPFAM" id="SSF53271">
    <property type="entry name" value="PRTase-like"/>
    <property type="match status" value="1"/>
</dbReference>
<gene>
    <name evidence="1" type="ORF">S03H2_30052</name>
</gene>
<organism evidence="1">
    <name type="scientific">marine sediment metagenome</name>
    <dbReference type="NCBI Taxonomy" id="412755"/>
    <lineage>
        <taxon>unclassified sequences</taxon>
        <taxon>metagenomes</taxon>
        <taxon>ecological metagenomes</taxon>
    </lineage>
</organism>
<name>X1I6S8_9ZZZZ</name>
<dbReference type="InterPro" id="IPR000836">
    <property type="entry name" value="PRTase_dom"/>
</dbReference>
<dbReference type="Gene3D" id="3.40.50.2020">
    <property type="match status" value="1"/>
</dbReference>
<proteinExistence type="predicted"/>